<dbReference type="InterPro" id="IPR011013">
    <property type="entry name" value="Gal_mutarotase_sf_dom"/>
</dbReference>
<keyword evidence="2" id="KW-0732">Signal</keyword>
<dbReference type="RefSeq" id="WP_201850736.1">
    <property type="nucleotide sequence ID" value="NZ_JABBYC010000061.1"/>
</dbReference>
<evidence type="ECO:0000259" key="6">
    <source>
        <dbReference type="Pfam" id="PF08124"/>
    </source>
</evidence>
<dbReference type="Gene3D" id="2.70.98.10">
    <property type="match status" value="1"/>
</dbReference>
<gene>
    <name evidence="7" type="ORF">HGK34_20015</name>
</gene>
<organism evidence="7 8">
    <name type="scientific">Myceligenerans indicum</name>
    <dbReference type="NCBI Taxonomy" id="2593663"/>
    <lineage>
        <taxon>Bacteria</taxon>
        <taxon>Bacillati</taxon>
        <taxon>Actinomycetota</taxon>
        <taxon>Actinomycetes</taxon>
        <taxon>Micrococcales</taxon>
        <taxon>Promicromonosporaceae</taxon>
        <taxon>Myceligenerans</taxon>
    </lineage>
</organism>
<feature type="region of interest" description="Disordered" evidence="4">
    <location>
        <begin position="508"/>
        <end position="532"/>
    </location>
</feature>
<dbReference type="Proteomes" id="UP000675409">
    <property type="component" value="Unassembled WGS sequence"/>
</dbReference>
<proteinExistence type="inferred from homology"/>
<dbReference type="Gene3D" id="2.60.220.10">
    <property type="entry name" value="Polysaccharide lyase family 8-like, C-terminal"/>
    <property type="match status" value="1"/>
</dbReference>
<dbReference type="InterPro" id="IPR008929">
    <property type="entry name" value="Chondroitin_lyas"/>
</dbReference>
<name>A0ABS1LQJ7_9MICO</name>
<comment type="caution">
    <text evidence="7">The sequence shown here is derived from an EMBL/GenBank/DDBJ whole genome shotgun (WGS) entry which is preliminary data.</text>
</comment>
<dbReference type="GO" id="GO:0016829">
    <property type="term" value="F:lyase activity"/>
    <property type="evidence" value="ECO:0007669"/>
    <property type="project" value="UniProtKB-KW"/>
</dbReference>
<evidence type="ECO:0000256" key="2">
    <source>
        <dbReference type="ARBA" id="ARBA00022729"/>
    </source>
</evidence>
<dbReference type="InterPro" id="IPR003159">
    <property type="entry name" value="Lyase_8_central_dom"/>
</dbReference>
<accession>A0ABS1LQJ7</accession>
<dbReference type="InterPro" id="IPR012970">
    <property type="entry name" value="Lyase_8_alpha_N"/>
</dbReference>
<dbReference type="InterPro" id="IPR011071">
    <property type="entry name" value="Lyase_8-like_C"/>
</dbReference>
<dbReference type="InterPro" id="IPR038970">
    <property type="entry name" value="Lyase_8"/>
</dbReference>
<dbReference type="Pfam" id="PF02278">
    <property type="entry name" value="Lyase_8"/>
    <property type="match status" value="1"/>
</dbReference>
<comment type="similarity">
    <text evidence="1">Belongs to the polysaccharide lyase 8 family.</text>
</comment>
<keyword evidence="3 7" id="KW-0456">Lyase</keyword>
<dbReference type="InterPro" id="IPR006311">
    <property type="entry name" value="TAT_signal"/>
</dbReference>
<dbReference type="EMBL" id="JABBYC010000061">
    <property type="protein sequence ID" value="MBL0888535.1"/>
    <property type="molecule type" value="Genomic_DNA"/>
</dbReference>
<protein>
    <submittedName>
        <fullName evidence="7">Polysaccharide lyase 8 family protein</fullName>
    </submittedName>
</protein>
<dbReference type="SUPFAM" id="SSF49863">
    <property type="entry name" value="Hyaluronate lyase-like, C-terminal domain"/>
    <property type="match status" value="1"/>
</dbReference>
<reference evidence="7 8" key="1">
    <citation type="journal article" date="2021" name="Arch. Microbiol.">
        <title>Myceligenerans indicum sp. nov., an actinobacterium isolated from mangrove sediment of Sundarbans, India.</title>
        <authorList>
            <person name="Asha K."/>
            <person name="Bhadury P."/>
        </authorList>
    </citation>
    <scope>NUCLEOTIDE SEQUENCE [LARGE SCALE GENOMIC DNA]</scope>
    <source>
        <strain evidence="7 8">I2</strain>
    </source>
</reference>
<evidence type="ECO:0000313" key="7">
    <source>
        <dbReference type="EMBL" id="MBL0888535.1"/>
    </source>
</evidence>
<dbReference type="PANTHER" id="PTHR38481">
    <property type="entry name" value="HYALURONATE LYASE"/>
    <property type="match status" value="1"/>
</dbReference>
<dbReference type="SUPFAM" id="SSF74650">
    <property type="entry name" value="Galactose mutarotase-like"/>
    <property type="match status" value="1"/>
</dbReference>
<evidence type="ECO:0000313" key="8">
    <source>
        <dbReference type="Proteomes" id="UP000675409"/>
    </source>
</evidence>
<keyword evidence="8" id="KW-1185">Reference proteome</keyword>
<evidence type="ECO:0000256" key="1">
    <source>
        <dbReference type="ARBA" id="ARBA00006699"/>
    </source>
</evidence>
<dbReference type="SUPFAM" id="SSF48230">
    <property type="entry name" value="Chondroitin AC/alginate lyase"/>
    <property type="match status" value="1"/>
</dbReference>
<dbReference type="CDD" id="cd01083">
    <property type="entry name" value="GAG_Lyase"/>
    <property type="match status" value="1"/>
</dbReference>
<dbReference type="InterPro" id="IPR014718">
    <property type="entry name" value="GH-type_carb-bd"/>
</dbReference>
<feature type="domain" description="Polysaccharide lyase family 8 central" evidence="5">
    <location>
        <begin position="434"/>
        <end position="694"/>
    </location>
</feature>
<feature type="domain" description="Polysaccharide lyase 8 N-terminal alpha-helical" evidence="6">
    <location>
        <begin position="110"/>
        <end position="394"/>
    </location>
</feature>
<evidence type="ECO:0000256" key="4">
    <source>
        <dbReference type="SAM" id="MobiDB-lite"/>
    </source>
</evidence>
<dbReference type="PANTHER" id="PTHR38481:SF1">
    <property type="entry name" value="HYALURONATE LYASE"/>
    <property type="match status" value="1"/>
</dbReference>
<dbReference type="Gene3D" id="1.50.10.100">
    <property type="entry name" value="Chondroitin AC/alginate lyase"/>
    <property type="match status" value="1"/>
</dbReference>
<sequence>MEKRTETPTRANCRRLAEIPLSRRTALALGTAASLAIAANTPGIAVATGSGGGLEPVNDFDELRQRWQDYILGVAGLGVPSPAVAQRYRSLSSYATWAYGQADHYPDPGDDIWSDLAMRGPQPANITTTYRRILKITTAWATPSTDQYQDDEMERTLVRWYRYMIDSWYHAGAEHPGNWWFWEIGIPRVLGDLTLLLQNSLAQSDIDDALEALRSFTPDPNRIVVSGYPSTGANRAEKILACLLRGVAGESPQDMSLARDALLDTEGDGENGLLSYSTSGDGFYLDGSYIHHLYIPYAGSYGKAALAAVAPAIMLIEGTQWDLPIHLLRPILNSPGRTFAPFIWNGRMMETVRGRTVAREHERDYNDTWGTAEAVMLLAQHVPEPFHSRYQAHAKAWLSRCSEGYNPTSTSDLRRAEDLLQDDSVEPTTEQPGHVQYNAQERMVHRGDGWAFTVATSSERIGRYGWGNGENRFGWHQGDGASYLYVESDHGQFADDYWPTVDPYRLPGTTASLAEREPGPSSGTPVPRAANRWGGGVELARRWGTAGMDLTNDLGDLRAKKSWFLLDDSIVAVGSGIVVTGPGAETTIENRSFPAGAAPGLVVDGDPIAVGDSTGLDAPRWAHLDGVAGYVLLGTYAARASVAERSGSWYDINIGGDTAGSRTVQTRTYATLSLTHPSGTGGDRYRYMILPGASEATTREHASSTTTEVLRDDPRAHVVRAVRGARWFLFAHVFDAVDDGLVRADHPCAVLASWTRWGVRIAVSDPSRSDSQVSIGITLPDPYPKPSFADRRLTVTPAGKDVEIVADLDGAEGASFEAALNA</sequence>
<evidence type="ECO:0000259" key="5">
    <source>
        <dbReference type="Pfam" id="PF02278"/>
    </source>
</evidence>
<dbReference type="PROSITE" id="PS51318">
    <property type="entry name" value="TAT"/>
    <property type="match status" value="1"/>
</dbReference>
<dbReference type="Pfam" id="PF08124">
    <property type="entry name" value="Lyase_8_N"/>
    <property type="match status" value="1"/>
</dbReference>
<evidence type="ECO:0000256" key="3">
    <source>
        <dbReference type="ARBA" id="ARBA00023239"/>
    </source>
</evidence>